<accession>A0A9W8C0U3</accession>
<dbReference type="CDD" id="cd17713">
    <property type="entry name" value="BRCT_polymerase_mu_like"/>
    <property type="match status" value="1"/>
</dbReference>
<evidence type="ECO:0000313" key="4">
    <source>
        <dbReference type="Proteomes" id="UP001059041"/>
    </source>
</evidence>
<dbReference type="Proteomes" id="UP001059041">
    <property type="component" value="Linkage Group LG9"/>
</dbReference>
<dbReference type="InterPro" id="IPR036420">
    <property type="entry name" value="BRCT_dom_sf"/>
</dbReference>
<comment type="caution">
    <text evidence="3">The sequence shown here is derived from an EMBL/GenBank/DDBJ whole genome shotgun (WGS) entry which is preliminary data.</text>
</comment>
<dbReference type="Pfam" id="PF00533">
    <property type="entry name" value="BRCT"/>
    <property type="match status" value="1"/>
</dbReference>
<dbReference type="SUPFAM" id="SSF52113">
    <property type="entry name" value="BRCT domain"/>
    <property type="match status" value="1"/>
</dbReference>
<name>A0A9W8C0U3_TRIRA</name>
<dbReference type="GO" id="GO:0003912">
    <property type="term" value="F:DNA nucleotidylexotransferase activity"/>
    <property type="evidence" value="ECO:0007669"/>
    <property type="project" value="TreeGrafter"/>
</dbReference>
<dbReference type="SMART" id="SM00292">
    <property type="entry name" value="BRCT"/>
    <property type="match status" value="1"/>
</dbReference>
<dbReference type="Gene3D" id="3.40.50.10190">
    <property type="entry name" value="BRCT domain"/>
    <property type="match status" value="1"/>
</dbReference>
<dbReference type="FunFam" id="3.40.50.10190:FF:000035">
    <property type="entry name" value="DNA-directed DNA/RNA polymerase mu"/>
    <property type="match status" value="1"/>
</dbReference>
<evidence type="ECO:0000256" key="1">
    <source>
        <dbReference type="SAM" id="MobiDB-lite"/>
    </source>
</evidence>
<sequence length="166" mass="18708">MFESPKRRRPEATSGSRGHEEVKFRDVTLYLVERRMGKSRRTFLSNLARSKGFCVDDSLSGGVTHVVSEGNAAQDLWSWLEDHGLSEAHDTHVLTISWFTESMSAGRPLPVERRHHIPNPAVERRSSPSPSPKPVSTVSTFACQRRTTLDNHNKNFTVNFTLVIPP</sequence>
<evidence type="ECO:0000259" key="2">
    <source>
        <dbReference type="PROSITE" id="PS50172"/>
    </source>
</evidence>
<protein>
    <submittedName>
        <fullName evidence="3">Dntt protein</fullName>
    </submittedName>
</protein>
<proteinExistence type="predicted"/>
<gene>
    <name evidence="3" type="ORF">IRJ41_000618</name>
</gene>
<dbReference type="PRINTS" id="PR00871">
    <property type="entry name" value="DNAPOLXTDT"/>
</dbReference>
<reference evidence="3" key="1">
    <citation type="submission" date="2021-02" db="EMBL/GenBank/DDBJ databases">
        <title>Comparative genomics reveals that relaxation of natural selection precedes convergent phenotypic evolution of cavefish.</title>
        <authorList>
            <person name="Peng Z."/>
        </authorList>
    </citation>
    <scope>NUCLEOTIDE SEQUENCE</scope>
    <source>
        <tissue evidence="3">Muscle</tissue>
    </source>
</reference>
<evidence type="ECO:0000313" key="3">
    <source>
        <dbReference type="EMBL" id="KAI7805152.1"/>
    </source>
</evidence>
<dbReference type="GO" id="GO:0003887">
    <property type="term" value="F:DNA-directed DNA polymerase activity"/>
    <property type="evidence" value="ECO:0007669"/>
    <property type="project" value="InterPro"/>
</dbReference>
<dbReference type="InterPro" id="IPR022312">
    <property type="entry name" value="DNA_pol_X"/>
</dbReference>
<feature type="region of interest" description="Disordered" evidence="1">
    <location>
        <begin position="118"/>
        <end position="138"/>
    </location>
</feature>
<keyword evidence="4" id="KW-1185">Reference proteome</keyword>
<feature type="domain" description="BRCT" evidence="2">
    <location>
        <begin position="19"/>
        <end position="116"/>
    </location>
</feature>
<dbReference type="GO" id="GO:0006303">
    <property type="term" value="P:double-strand break repair via nonhomologous end joining"/>
    <property type="evidence" value="ECO:0007669"/>
    <property type="project" value="TreeGrafter"/>
</dbReference>
<dbReference type="PANTHER" id="PTHR11276:SF21">
    <property type="entry name" value="DNA NUCLEOTIDYLEXOTRANSFERASE"/>
    <property type="match status" value="1"/>
</dbReference>
<dbReference type="InterPro" id="IPR001726">
    <property type="entry name" value="TdT/Mu"/>
</dbReference>
<dbReference type="GO" id="GO:0003677">
    <property type="term" value="F:DNA binding"/>
    <property type="evidence" value="ECO:0007669"/>
    <property type="project" value="InterPro"/>
</dbReference>
<organism evidence="3 4">
    <name type="scientific">Triplophysa rosa</name>
    <name type="common">Cave loach</name>
    <dbReference type="NCBI Taxonomy" id="992332"/>
    <lineage>
        <taxon>Eukaryota</taxon>
        <taxon>Metazoa</taxon>
        <taxon>Chordata</taxon>
        <taxon>Craniata</taxon>
        <taxon>Vertebrata</taxon>
        <taxon>Euteleostomi</taxon>
        <taxon>Actinopterygii</taxon>
        <taxon>Neopterygii</taxon>
        <taxon>Teleostei</taxon>
        <taxon>Ostariophysi</taxon>
        <taxon>Cypriniformes</taxon>
        <taxon>Nemacheilidae</taxon>
        <taxon>Triplophysa</taxon>
    </lineage>
</organism>
<dbReference type="InterPro" id="IPR001357">
    <property type="entry name" value="BRCT_dom"/>
</dbReference>
<dbReference type="GO" id="GO:0005634">
    <property type="term" value="C:nucleus"/>
    <property type="evidence" value="ECO:0007669"/>
    <property type="project" value="TreeGrafter"/>
</dbReference>
<dbReference type="PROSITE" id="PS50172">
    <property type="entry name" value="BRCT"/>
    <property type="match status" value="1"/>
</dbReference>
<dbReference type="AlphaFoldDB" id="A0A9W8C0U3"/>
<dbReference type="PANTHER" id="PTHR11276">
    <property type="entry name" value="DNA POLYMERASE TYPE-X FAMILY MEMBER"/>
    <property type="match status" value="1"/>
</dbReference>
<dbReference type="EMBL" id="JAFHDT010000009">
    <property type="protein sequence ID" value="KAI7805152.1"/>
    <property type="molecule type" value="Genomic_DNA"/>
</dbReference>